<dbReference type="Pfam" id="PF00122">
    <property type="entry name" value="E1-E2_ATPase"/>
    <property type="match status" value="1"/>
</dbReference>
<feature type="domain" description="HMA" evidence="11">
    <location>
        <begin position="7"/>
        <end position="71"/>
    </location>
</feature>
<keyword evidence="7" id="KW-1278">Translocase</keyword>
<evidence type="ECO:0000256" key="2">
    <source>
        <dbReference type="ARBA" id="ARBA00006024"/>
    </source>
</evidence>
<gene>
    <name evidence="12" type="ORF">ENV17_04030</name>
</gene>
<dbReference type="InterPro" id="IPR023298">
    <property type="entry name" value="ATPase_P-typ_TM_dom_sf"/>
</dbReference>
<dbReference type="Pfam" id="PF00702">
    <property type="entry name" value="Hydrolase"/>
    <property type="match status" value="1"/>
</dbReference>
<evidence type="ECO:0000313" key="12">
    <source>
        <dbReference type="EMBL" id="HGI43538.1"/>
    </source>
</evidence>
<dbReference type="GO" id="GO:0012505">
    <property type="term" value="C:endomembrane system"/>
    <property type="evidence" value="ECO:0007669"/>
    <property type="project" value="UniProtKB-SubCell"/>
</dbReference>
<dbReference type="SUPFAM" id="SSF81665">
    <property type="entry name" value="Calcium ATPase, transmembrane domain M"/>
    <property type="match status" value="1"/>
</dbReference>
<keyword evidence="9 10" id="KW-0472">Membrane</keyword>
<feature type="transmembrane region" description="Helical" evidence="10">
    <location>
        <begin position="152"/>
        <end position="171"/>
    </location>
</feature>
<keyword evidence="3 10" id="KW-0812">Transmembrane</keyword>
<dbReference type="InterPro" id="IPR044492">
    <property type="entry name" value="P_typ_ATPase_HD_dom"/>
</dbReference>
<dbReference type="NCBIfam" id="TIGR01525">
    <property type="entry name" value="ATPase-IB_hvy"/>
    <property type="match status" value="1"/>
</dbReference>
<dbReference type="GO" id="GO:0005507">
    <property type="term" value="F:copper ion binding"/>
    <property type="evidence" value="ECO:0007669"/>
    <property type="project" value="TreeGrafter"/>
</dbReference>
<evidence type="ECO:0000256" key="6">
    <source>
        <dbReference type="ARBA" id="ARBA00022840"/>
    </source>
</evidence>
<dbReference type="SFLD" id="SFLDF00027">
    <property type="entry name" value="p-type_atpase"/>
    <property type="match status" value="1"/>
</dbReference>
<dbReference type="CDD" id="cd00371">
    <property type="entry name" value="HMA"/>
    <property type="match status" value="1"/>
</dbReference>
<evidence type="ECO:0000256" key="8">
    <source>
        <dbReference type="ARBA" id="ARBA00022989"/>
    </source>
</evidence>
<dbReference type="SUPFAM" id="SSF56784">
    <property type="entry name" value="HAD-like"/>
    <property type="match status" value="1"/>
</dbReference>
<dbReference type="Gene3D" id="2.70.150.10">
    <property type="entry name" value="Calcium-transporting ATPase, cytoplasmic transduction domain A"/>
    <property type="match status" value="1"/>
</dbReference>
<dbReference type="GO" id="GO:0043682">
    <property type="term" value="F:P-type divalent copper transporter activity"/>
    <property type="evidence" value="ECO:0007669"/>
    <property type="project" value="TreeGrafter"/>
</dbReference>
<dbReference type="GO" id="GO:0005524">
    <property type="term" value="F:ATP binding"/>
    <property type="evidence" value="ECO:0007669"/>
    <property type="project" value="UniProtKB-KW"/>
</dbReference>
<comment type="subcellular location">
    <subcellularLocation>
        <location evidence="1">Endomembrane system</location>
        <topology evidence="1">Multi-pass membrane protein</topology>
    </subcellularLocation>
</comment>
<dbReference type="Pfam" id="PF00403">
    <property type="entry name" value="HMA"/>
    <property type="match status" value="1"/>
</dbReference>
<dbReference type="InterPro" id="IPR023214">
    <property type="entry name" value="HAD_sf"/>
</dbReference>
<dbReference type="GO" id="GO:0016020">
    <property type="term" value="C:membrane"/>
    <property type="evidence" value="ECO:0007669"/>
    <property type="project" value="InterPro"/>
</dbReference>
<evidence type="ECO:0000256" key="4">
    <source>
        <dbReference type="ARBA" id="ARBA00022723"/>
    </source>
</evidence>
<keyword evidence="4" id="KW-0479">Metal-binding</keyword>
<feature type="transmembrane region" description="Helical" evidence="10">
    <location>
        <begin position="183"/>
        <end position="204"/>
    </location>
</feature>
<protein>
    <submittedName>
        <fullName evidence="12">Heavy metal translocating P-type ATPase</fullName>
    </submittedName>
</protein>
<reference evidence="12" key="1">
    <citation type="journal article" date="2020" name="mSystems">
        <title>Genome- and Community-Level Interaction Insights into Carbon Utilization and Element Cycling Functions of Hydrothermarchaeota in Hydrothermal Sediment.</title>
        <authorList>
            <person name="Zhou Z."/>
            <person name="Liu Y."/>
            <person name="Xu W."/>
            <person name="Pan J."/>
            <person name="Luo Z.H."/>
            <person name="Li M."/>
        </authorList>
    </citation>
    <scope>NUCLEOTIDE SEQUENCE [LARGE SCALE GENOMIC DNA]</scope>
    <source>
        <strain evidence="12">SpSt-735</strain>
    </source>
</reference>
<evidence type="ECO:0000256" key="10">
    <source>
        <dbReference type="SAM" id="Phobius"/>
    </source>
</evidence>
<dbReference type="InterPro" id="IPR036163">
    <property type="entry name" value="HMA_dom_sf"/>
</dbReference>
<dbReference type="InterPro" id="IPR036412">
    <property type="entry name" value="HAD-like_sf"/>
</dbReference>
<sequence length="805" mass="85893">MKLLPLARERVRVVGVDCPTCVLAIQKSLSKIGASMDIDISTGEAVVVYDASKISLADVSKAIREAGYDLEKASLTFSVELEPEEAPSFEKKVSRLRGVFTCNFSPASGLARITYNPLTAAPREIIEGVRSLGYLVREVQEVERGAEREKPLWAPLLSFSLGLFAVVYHSLEAFRLAPLLPAPVLPVIATLVILLNLDLIARGLRSLARLAPTMESLVALSSLVAYTAGVAMLLGQQGGGMFEVPAGVLGFVSAGKYVEDRMRRRALEHLHALASSQAGKVRVLRNGRLEVVEADEVKPGEVVEVRAGERILVDGVVVEGWGYVDESTFTGEPTPAFKGAERRDVVLSGSVLISGFLKVRATRVGRDTSLAHIVEAVREAQFYKPRFQRLADRVVGYLTWAVVALSAAVFLYWATLGGASINEAALFAASVLAVTCPCPLGIAVPLVVAIATINAARLGVLVRRGDVFERVLAVDTVIFDKTGTLTVGRPAVQEVVVLDSGAEGVLKYVCSAEYRSEHPLAAAVREYCSERGVELVEPESYEHFPGLGVAAKVDGVEVVVGSRRLVEAFVAQVPQEAERKAAGEARRGATVFYVAVGGRVSALVVVRDRVREGAAGVVSFFREKGIRTILATGDSRGAAESISAELGIEEVRAELRPEDKAELVEELQQQGRKVLFVGDGVNDAAAMSKAFVGVAMGSGADISKGAGDAVLTSSNLESLLTLYGLSALVRRKALQNLAWAFTYNLALVPIAAGALWKALGLMLRPELAAAAMMASDISVVVNALSMLRWRPARLTGEPASEPRSV</sequence>
<proteinExistence type="inferred from homology"/>
<dbReference type="Gene3D" id="3.40.1110.10">
    <property type="entry name" value="Calcium-transporting ATPase, cytoplasmic domain N"/>
    <property type="match status" value="1"/>
</dbReference>
<feature type="transmembrane region" description="Helical" evidence="10">
    <location>
        <begin position="394"/>
        <end position="414"/>
    </location>
</feature>
<dbReference type="SUPFAM" id="SSF81653">
    <property type="entry name" value="Calcium ATPase, transduction domain A"/>
    <property type="match status" value="1"/>
</dbReference>
<comment type="caution">
    <text evidence="12">The sequence shown here is derived from an EMBL/GenBank/DDBJ whole genome shotgun (WGS) entry which is preliminary data.</text>
</comment>
<dbReference type="InterPro" id="IPR027256">
    <property type="entry name" value="P-typ_ATPase_IB"/>
</dbReference>
<keyword evidence="8 10" id="KW-1133">Transmembrane helix</keyword>
<evidence type="ECO:0000256" key="9">
    <source>
        <dbReference type="ARBA" id="ARBA00023136"/>
    </source>
</evidence>
<dbReference type="SFLD" id="SFLDG00002">
    <property type="entry name" value="C1.7:_P-type_atpase_like"/>
    <property type="match status" value="1"/>
</dbReference>
<dbReference type="InterPro" id="IPR006121">
    <property type="entry name" value="HMA_dom"/>
</dbReference>
<dbReference type="PRINTS" id="PR00119">
    <property type="entry name" value="CATATPASE"/>
</dbReference>
<dbReference type="Gene3D" id="3.30.70.100">
    <property type="match status" value="1"/>
</dbReference>
<evidence type="ECO:0000259" key="11">
    <source>
        <dbReference type="PROSITE" id="PS50846"/>
    </source>
</evidence>
<dbReference type="EMBL" id="DTFI01000101">
    <property type="protein sequence ID" value="HGI43538.1"/>
    <property type="molecule type" value="Genomic_DNA"/>
</dbReference>
<dbReference type="PROSITE" id="PS50846">
    <property type="entry name" value="HMA_2"/>
    <property type="match status" value="1"/>
</dbReference>
<dbReference type="InterPro" id="IPR018303">
    <property type="entry name" value="ATPase_P-typ_P_site"/>
</dbReference>
<name>A0A7C4BAI8_THEPE</name>
<dbReference type="PANTHER" id="PTHR43520:SF8">
    <property type="entry name" value="P-TYPE CU(+) TRANSPORTER"/>
    <property type="match status" value="1"/>
</dbReference>
<feature type="transmembrane region" description="Helical" evidence="10">
    <location>
        <begin position="240"/>
        <end position="258"/>
    </location>
</feature>
<dbReference type="InterPro" id="IPR001757">
    <property type="entry name" value="P_typ_ATPase"/>
</dbReference>
<dbReference type="InterPro" id="IPR023299">
    <property type="entry name" value="ATPase_P-typ_cyto_dom_N"/>
</dbReference>
<dbReference type="Gene3D" id="3.40.50.1000">
    <property type="entry name" value="HAD superfamily/HAD-like"/>
    <property type="match status" value="1"/>
</dbReference>
<accession>A0A7C4BAI8</accession>
<keyword evidence="6" id="KW-0067">ATP-binding</keyword>
<dbReference type="GO" id="GO:0016887">
    <property type="term" value="F:ATP hydrolysis activity"/>
    <property type="evidence" value="ECO:0007669"/>
    <property type="project" value="InterPro"/>
</dbReference>
<keyword evidence="5" id="KW-0547">Nucleotide-binding</keyword>
<dbReference type="PROSITE" id="PS00154">
    <property type="entry name" value="ATPASE_E1_E2"/>
    <property type="match status" value="1"/>
</dbReference>
<dbReference type="NCBIfam" id="TIGR01494">
    <property type="entry name" value="ATPase_P-type"/>
    <property type="match status" value="1"/>
</dbReference>
<evidence type="ECO:0000256" key="5">
    <source>
        <dbReference type="ARBA" id="ARBA00022741"/>
    </source>
</evidence>
<feature type="transmembrane region" description="Helical" evidence="10">
    <location>
        <begin position="426"/>
        <end position="453"/>
    </location>
</feature>
<dbReference type="PROSITE" id="PS01229">
    <property type="entry name" value="COF_2"/>
    <property type="match status" value="1"/>
</dbReference>
<comment type="similarity">
    <text evidence="2">Belongs to the cation transport ATPase (P-type) (TC 3.A.3) family. Type IB subfamily.</text>
</comment>
<dbReference type="NCBIfam" id="TIGR01511">
    <property type="entry name" value="ATPase-IB1_Cu"/>
    <property type="match status" value="1"/>
</dbReference>
<feature type="transmembrane region" description="Helical" evidence="10">
    <location>
        <begin position="216"/>
        <end position="234"/>
    </location>
</feature>
<evidence type="ECO:0000256" key="3">
    <source>
        <dbReference type="ARBA" id="ARBA00022692"/>
    </source>
</evidence>
<evidence type="ECO:0000256" key="7">
    <source>
        <dbReference type="ARBA" id="ARBA00022967"/>
    </source>
</evidence>
<dbReference type="GO" id="GO:0055070">
    <property type="term" value="P:copper ion homeostasis"/>
    <property type="evidence" value="ECO:0007669"/>
    <property type="project" value="TreeGrafter"/>
</dbReference>
<evidence type="ECO:0000256" key="1">
    <source>
        <dbReference type="ARBA" id="ARBA00004127"/>
    </source>
</evidence>
<feature type="transmembrane region" description="Helical" evidence="10">
    <location>
        <begin position="737"/>
        <end position="756"/>
    </location>
</feature>
<dbReference type="AlphaFoldDB" id="A0A7C4BAI8"/>
<dbReference type="SUPFAM" id="SSF55008">
    <property type="entry name" value="HMA, heavy metal-associated domain"/>
    <property type="match status" value="2"/>
</dbReference>
<organism evidence="12">
    <name type="scientific">Thermofilum pendens</name>
    <dbReference type="NCBI Taxonomy" id="2269"/>
    <lineage>
        <taxon>Archaea</taxon>
        <taxon>Thermoproteota</taxon>
        <taxon>Thermoprotei</taxon>
        <taxon>Thermofilales</taxon>
        <taxon>Thermofilaceae</taxon>
        <taxon>Thermofilum</taxon>
    </lineage>
</organism>
<dbReference type="SFLD" id="SFLDS00003">
    <property type="entry name" value="Haloacid_Dehalogenase"/>
    <property type="match status" value="1"/>
</dbReference>
<dbReference type="InterPro" id="IPR008250">
    <property type="entry name" value="ATPase_P-typ_transduc_dom_A_sf"/>
</dbReference>
<dbReference type="PANTHER" id="PTHR43520">
    <property type="entry name" value="ATP7, ISOFORM B"/>
    <property type="match status" value="1"/>
</dbReference>
<dbReference type="InterPro" id="IPR059000">
    <property type="entry name" value="ATPase_P-type_domA"/>
</dbReference>